<dbReference type="InterPro" id="IPR016186">
    <property type="entry name" value="C-type_lectin-like/link_sf"/>
</dbReference>
<accession>A0A9Q0Y9N3</accession>
<keyword evidence="3" id="KW-1185">Reference proteome</keyword>
<dbReference type="CDD" id="cd00037">
    <property type="entry name" value="CLECT"/>
    <property type="match status" value="1"/>
</dbReference>
<organism evidence="2 3">
    <name type="scientific">Holothuria leucospilota</name>
    <name type="common">Black long sea cucumber</name>
    <name type="synonym">Mertensiothuria leucospilota</name>
    <dbReference type="NCBI Taxonomy" id="206669"/>
    <lineage>
        <taxon>Eukaryota</taxon>
        <taxon>Metazoa</taxon>
        <taxon>Echinodermata</taxon>
        <taxon>Eleutherozoa</taxon>
        <taxon>Echinozoa</taxon>
        <taxon>Holothuroidea</taxon>
        <taxon>Aspidochirotacea</taxon>
        <taxon>Aspidochirotida</taxon>
        <taxon>Holothuriidae</taxon>
        <taxon>Holothuria</taxon>
    </lineage>
</organism>
<protein>
    <submittedName>
        <fullName evidence="2">Collectin-12</fullName>
    </submittedName>
</protein>
<dbReference type="InterPro" id="IPR016187">
    <property type="entry name" value="CTDL_fold"/>
</dbReference>
<dbReference type="AlphaFoldDB" id="A0A9Q0Y9N3"/>
<dbReference type="EMBL" id="JAIZAY010000254">
    <property type="protein sequence ID" value="KAJ8018638.1"/>
    <property type="molecule type" value="Genomic_DNA"/>
</dbReference>
<dbReference type="OrthoDB" id="441660at2759"/>
<dbReference type="Gene3D" id="3.10.100.10">
    <property type="entry name" value="Mannose-Binding Protein A, subunit A"/>
    <property type="match status" value="1"/>
</dbReference>
<evidence type="ECO:0000313" key="2">
    <source>
        <dbReference type="EMBL" id="KAJ8018638.1"/>
    </source>
</evidence>
<comment type="caution">
    <text evidence="2">The sequence shown here is derived from an EMBL/GenBank/DDBJ whole genome shotgun (WGS) entry which is preliminary data.</text>
</comment>
<dbReference type="SUPFAM" id="SSF56436">
    <property type="entry name" value="C-type lectin-like"/>
    <property type="match status" value="1"/>
</dbReference>
<sequence length="89" mass="10697">MRRSLSAKVLDVRSLWIRLNDPQKDQRFKWVDGSWVSYTNWNIGEPNNYNNNGEYYVLIRNDGTWNDFPESGRAPFICKMPRRCECFFI</sequence>
<dbReference type="InterPro" id="IPR050111">
    <property type="entry name" value="C-type_lectin/snaclec_domain"/>
</dbReference>
<evidence type="ECO:0000259" key="1">
    <source>
        <dbReference type="PROSITE" id="PS50041"/>
    </source>
</evidence>
<reference evidence="2" key="1">
    <citation type="submission" date="2021-10" db="EMBL/GenBank/DDBJ databases">
        <title>Tropical sea cucumber genome reveals ecological adaptation and Cuvierian tubules defense mechanism.</title>
        <authorList>
            <person name="Chen T."/>
        </authorList>
    </citation>
    <scope>NUCLEOTIDE SEQUENCE</scope>
    <source>
        <strain evidence="2">Nanhai2018</strain>
        <tissue evidence="2">Muscle</tissue>
    </source>
</reference>
<dbReference type="InterPro" id="IPR001304">
    <property type="entry name" value="C-type_lectin-like"/>
</dbReference>
<feature type="domain" description="C-type lectin" evidence="1">
    <location>
        <begin position="1"/>
        <end position="79"/>
    </location>
</feature>
<dbReference type="PANTHER" id="PTHR22803">
    <property type="entry name" value="MANNOSE, PHOSPHOLIPASE, LECTIN RECEPTOR RELATED"/>
    <property type="match status" value="1"/>
</dbReference>
<dbReference type="PROSITE" id="PS50041">
    <property type="entry name" value="C_TYPE_LECTIN_2"/>
    <property type="match status" value="1"/>
</dbReference>
<evidence type="ECO:0000313" key="3">
    <source>
        <dbReference type="Proteomes" id="UP001152320"/>
    </source>
</evidence>
<proteinExistence type="predicted"/>
<gene>
    <name evidence="2" type="ORF">HOLleu_43272</name>
</gene>
<dbReference type="Pfam" id="PF00059">
    <property type="entry name" value="Lectin_C"/>
    <property type="match status" value="1"/>
</dbReference>
<name>A0A9Q0Y9N3_HOLLE</name>
<dbReference type="Proteomes" id="UP001152320">
    <property type="component" value="Unassembled WGS sequence"/>
</dbReference>